<organism evidence="2 3">
    <name type="scientific">Panicum virgatum</name>
    <name type="common">Blackwell switchgrass</name>
    <dbReference type="NCBI Taxonomy" id="38727"/>
    <lineage>
        <taxon>Eukaryota</taxon>
        <taxon>Viridiplantae</taxon>
        <taxon>Streptophyta</taxon>
        <taxon>Embryophyta</taxon>
        <taxon>Tracheophyta</taxon>
        <taxon>Spermatophyta</taxon>
        <taxon>Magnoliopsida</taxon>
        <taxon>Liliopsida</taxon>
        <taxon>Poales</taxon>
        <taxon>Poaceae</taxon>
        <taxon>PACMAD clade</taxon>
        <taxon>Panicoideae</taxon>
        <taxon>Panicodae</taxon>
        <taxon>Paniceae</taxon>
        <taxon>Panicinae</taxon>
        <taxon>Panicum</taxon>
        <taxon>Panicum sect. Hiantes</taxon>
    </lineage>
</organism>
<proteinExistence type="predicted"/>
<accession>A0A8T0R2H4</accession>
<evidence type="ECO:0000256" key="1">
    <source>
        <dbReference type="SAM" id="SignalP"/>
    </source>
</evidence>
<evidence type="ECO:0008006" key="4">
    <source>
        <dbReference type="Google" id="ProtNLM"/>
    </source>
</evidence>
<feature type="chain" id="PRO_5035880537" description="Secreted protein" evidence="1">
    <location>
        <begin position="26"/>
        <end position="76"/>
    </location>
</feature>
<evidence type="ECO:0000313" key="3">
    <source>
        <dbReference type="Proteomes" id="UP000823388"/>
    </source>
</evidence>
<reference evidence="2" key="1">
    <citation type="submission" date="2020-05" db="EMBL/GenBank/DDBJ databases">
        <title>WGS assembly of Panicum virgatum.</title>
        <authorList>
            <person name="Lovell J.T."/>
            <person name="Jenkins J."/>
            <person name="Shu S."/>
            <person name="Juenger T.E."/>
            <person name="Schmutz J."/>
        </authorList>
    </citation>
    <scope>NUCLEOTIDE SEQUENCE</scope>
    <source>
        <strain evidence="2">AP13</strain>
    </source>
</reference>
<protein>
    <recommendedName>
        <fullName evidence="4">Secreted protein</fullName>
    </recommendedName>
</protein>
<feature type="signal peptide" evidence="1">
    <location>
        <begin position="1"/>
        <end position="25"/>
    </location>
</feature>
<evidence type="ECO:0000313" key="2">
    <source>
        <dbReference type="EMBL" id="KAG2579812.1"/>
    </source>
</evidence>
<dbReference type="Proteomes" id="UP000823388">
    <property type="component" value="Chromosome 6N"/>
</dbReference>
<name>A0A8T0R2H4_PANVG</name>
<keyword evidence="3" id="KW-1185">Reference proteome</keyword>
<sequence>MIRSSFFLDHHLLLLLCGILKNSMMIAPRPITFLNFCKKGRKEKNREGIPERGRWIDDRRGAELRGLLRCSPALRT</sequence>
<keyword evidence="1" id="KW-0732">Signal</keyword>
<dbReference type="EMBL" id="CM029048">
    <property type="protein sequence ID" value="KAG2579812.1"/>
    <property type="molecule type" value="Genomic_DNA"/>
</dbReference>
<comment type="caution">
    <text evidence="2">The sequence shown here is derived from an EMBL/GenBank/DDBJ whole genome shotgun (WGS) entry which is preliminary data.</text>
</comment>
<dbReference type="AlphaFoldDB" id="A0A8T0R2H4"/>
<gene>
    <name evidence="2" type="ORF">PVAP13_6NG350401</name>
</gene>